<keyword evidence="3" id="KW-1185">Reference proteome</keyword>
<sequence length="58" mass="6067">VEVGRCAACEVHALRGPGFAGVQFHPESVLTLNGAAIVTELVGQLCGTSTFSERRPAR</sequence>
<evidence type="ECO:0000259" key="1">
    <source>
        <dbReference type="Pfam" id="PF00117"/>
    </source>
</evidence>
<dbReference type="Pfam" id="PF00117">
    <property type="entry name" value="GATase"/>
    <property type="match status" value="1"/>
</dbReference>
<reference evidence="2 3" key="1">
    <citation type="submission" date="2024-06" db="EMBL/GenBank/DDBJ databases">
        <title>The Natural Products Discovery Center: Release of the First 8490 Sequenced Strains for Exploring Actinobacteria Biosynthetic Diversity.</title>
        <authorList>
            <person name="Kalkreuter E."/>
            <person name="Kautsar S.A."/>
            <person name="Yang D."/>
            <person name="Bader C.D."/>
            <person name="Teijaro C.N."/>
            <person name="Fluegel L."/>
            <person name="Davis C.M."/>
            <person name="Simpson J.R."/>
            <person name="Lauterbach L."/>
            <person name="Steele A.D."/>
            <person name="Gui C."/>
            <person name="Meng S."/>
            <person name="Li G."/>
            <person name="Viehrig K."/>
            <person name="Ye F."/>
            <person name="Su P."/>
            <person name="Kiefer A.F."/>
            <person name="Nichols A."/>
            <person name="Cepeda A.J."/>
            <person name="Yan W."/>
            <person name="Fan B."/>
            <person name="Jiang Y."/>
            <person name="Adhikari A."/>
            <person name="Zheng C.-J."/>
            <person name="Schuster L."/>
            <person name="Cowan T.M."/>
            <person name="Smanski M.J."/>
            <person name="Chevrette M.G."/>
            <person name="De Carvalho L.P.S."/>
            <person name="Shen B."/>
        </authorList>
    </citation>
    <scope>NUCLEOTIDE SEQUENCE [LARGE SCALE GENOMIC DNA]</scope>
    <source>
        <strain evidence="2 3">NPDC000634</strain>
    </source>
</reference>
<organism evidence="2 3">
    <name type="scientific">Streptomyces carpinensis</name>
    <dbReference type="NCBI Taxonomy" id="66369"/>
    <lineage>
        <taxon>Bacteria</taxon>
        <taxon>Bacillati</taxon>
        <taxon>Actinomycetota</taxon>
        <taxon>Actinomycetes</taxon>
        <taxon>Kitasatosporales</taxon>
        <taxon>Streptomycetaceae</taxon>
        <taxon>Streptomyces</taxon>
    </lineage>
</organism>
<dbReference type="Gene3D" id="3.40.50.880">
    <property type="match status" value="1"/>
</dbReference>
<evidence type="ECO:0000313" key="3">
    <source>
        <dbReference type="Proteomes" id="UP001458415"/>
    </source>
</evidence>
<feature type="non-terminal residue" evidence="2">
    <location>
        <position position="1"/>
    </location>
</feature>
<feature type="domain" description="Glutamine amidotransferase" evidence="1">
    <location>
        <begin position="8"/>
        <end position="39"/>
    </location>
</feature>
<protein>
    <recommendedName>
        <fullName evidence="1">Glutamine amidotransferase domain-containing protein</fullName>
    </recommendedName>
</protein>
<dbReference type="SUPFAM" id="SSF52317">
    <property type="entry name" value="Class I glutamine amidotransferase-like"/>
    <property type="match status" value="1"/>
</dbReference>
<dbReference type="InterPro" id="IPR017926">
    <property type="entry name" value="GATASE"/>
</dbReference>
<gene>
    <name evidence="2" type="ORF">ABT317_39965</name>
</gene>
<proteinExistence type="predicted"/>
<dbReference type="EMBL" id="JBEPCU010001205">
    <property type="protein sequence ID" value="MER6982977.1"/>
    <property type="molecule type" value="Genomic_DNA"/>
</dbReference>
<accession>A0ABV1WFN6</accession>
<name>A0ABV1WFN6_9ACTN</name>
<dbReference type="InterPro" id="IPR029062">
    <property type="entry name" value="Class_I_gatase-like"/>
</dbReference>
<comment type="caution">
    <text evidence="2">The sequence shown here is derived from an EMBL/GenBank/DDBJ whole genome shotgun (WGS) entry which is preliminary data.</text>
</comment>
<evidence type="ECO:0000313" key="2">
    <source>
        <dbReference type="EMBL" id="MER6982977.1"/>
    </source>
</evidence>
<dbReference type="Proteomes" id="UP001458415">
    <property type="component" value="Unassembled WGS sequence"/>
</dbReference>